<evidence type="ECO:0000313" key="3">
    <source>
        <dbReference type="RefSeq" id="XP_038818848.1"/>
    </source>
</evidence>
<feature type="region of interest" description="Disordered" evidence="1">
    <location>
        <begin position="276"/>
        <end position="304"/>
    </location>
</feature>
<name>A0A8U0TKL1_SALNM</name>
<dbReference type="GeneID" id="120019597"/>
<accession>A0A8U0TKL1</accession>
<organism evidence="2 4">
    <name type="scientific">Salvelinus namaycush</name>
    <name type="common">Lake trout</name>
    <name type="synonym">Salmo namaycush</name>
    <dbReference type="NCBI Taxonomy" id="8040"/>
    <lineage>
        <taxon>Eukaryota</taxon>
        <taxon>Metazoa</taxon>
        <taxon>Chordata</taxon>
        <taxon>Craniata</taxon>
        <taxon>Vertebrata</taxon>
        <taxon>Euteleostomi</taxon>
        <taxon>Actinopterygii</taxon>
        <taxon>Neopterygii</taxon>
        <taxon>Teleostei</taxon>
        <taxon>Protacanthopterygii</taxon>
        <taxon>Salmoniformes</taxon>
        <taxon>Salmonidae</taxon>
        <taxon>Salmoninae</taxon>
        <taxon>Salvelinus</taxon>
    </lineage>
</organism>
<feature type="compositionally biased region" description="Polar residues" evidence="1">
    <location>
        <begin position="23"/>
        <end position="39"/>
    </location>
</feature>
<feature type="region of interest" description="Disordered" evidence="1">
    <location>
        <begin position="78"/>
        <end position="106"/>
    </location>
</feature>
<evidence type="ECO:0000256" key="1">
    <source>
        <dbReference type="SAM" id="MobiDB-lite"/>
    </source>
</evidence>
<feature type="region of interest" description="Disordered" evidence="1">
    <location>
        <begin position="13"/>
        <end position="39"/>
    </location>
</feature>
<feature type="compositionally biased region" description="Polar residues" evidence="1">
    <location>
        <begin position="224"/>
        <end position="241"/>
    </location>
</feature>
<protein>
    <submittedName>
        <fullName evidence="3 4">Cell wall integrity and stress response component 4-like isoform X1</fullName>
    </submittedName>
</protein>
<evidence type="ECO:0000313" key="4">
    <source>
        <dbReference type="RefSeq" id="XP_038818849.1"/>
    </source>
</evidence>
<feature type="compositionally biased region" description="Polar residues" evidence="1">
    <location>
        <begin position="183"/>
        <end position="192"/>
    </location>
</feature>
<dbReference type="RefSeq" id="XP_038818850.1">
    <property type="nucleotide sequence ID" value="XM_038962922.1"/>
</dbReference>
<feature type="compositionally biased region" description="Low complexity" evidence="1">
    <location>
        <begin position="198"/>
        <end position="216"/>
    </location>
</feature>
<feature type="compositionally biased region" description="Basic and acidic residues" evidence="1">
    <location>
        <begin position="152"/>
        <end position="161"/>
    </location>
</feature>
<feature type="compositionally biased region" description="Basic and acidic residues" evidence="1">
    <location>
        <begin position="285"/>
        <end position="296"/>
    </location>
</feature>
<evidence type="ECO:0000313" key="2">
    <source>
        <dbReference type="Proteomes" id="UP000808372"/>
    </source>
</evidence>
<proteinExistence type="predicted"/>
<keyword evidence="2" id="KW-1185">Reference proteome</keyword>
<reference evidence="3 4" key="1">
    <citation type="submission" date="2025-04" db="UniProtKB">
        <authorList>
            <consortium name="RefSeq"/>
        </authorList>
    </citation>
    <scope>IDENTIFICATION</scope>
    <source>
        <tissue evidence="3 4">White muscle</tissue>
    </source>
</reference>
<gene>
    <name evidence="3 4 5" type="primary">LOC120019597</name>
</gene>
<dbReference type="KEGG" id="snh:120019597"/>
<feature type="region of interest" description="Disordered" evidence="1">
    <location>
        <begin position="150"/>
        <end position="255"/>
    </location>
</feature>
<feature type="compositionally biased region" description="Polar residues" evidence="1">
    <location>
        <begin position="83"/>
        <end position="97"/>
    </location>
</feature>
<dbReference type="RefSeq" id="XP_038818848.1">
    <property type="nucleotide sequence ID" value="XM_038962920.1"/>
</dbReference>
<dbReference type="Proteomes" id="UP000808372">
    <property type="component" value="Chromosome 24"/>
</dbReference>
<dbReference type="RefSeq" id="XP_038818849.1">
    <property type="nucleotide sequence ID" value="XM_038962921.1"/>
</dbReference>
<dbReference type="AlphaFoldDB" id="A0A8U0TKL1"/>
<evidence type="ECO:0000313" key="5">
    <source>
        <dbReference type="RefSeq" id="XP_038818850.1"/>
    </source>
</evidence>
<sequence>MPAICDLCIHPPLKREQPGRTLTGGNTPKLTHTQAQPQAQVQAGKRLHVYLEETRVSQSGTYTHTKQEVLLTTNTRVKKSISRAKSSESADLSAKNTSTEERTEQRKVRTCLKAAIGVKCHSNYSALLGVSLKLHTKTLRAIADTASDTDTVTDRDTDTMGRKNSARRRSRKSSFEDGGGASSRENTPTKTQPAPEISSTSSDNNTPTPGDSTPSSSKDKHASVISTATGKQGSTTSSGVPTETHPRKGVEEAQEALDAPVYAILAAEEGDMDVHMLNNTSPCQLERRTESAESKRRSMKVSHSEVTFFCEESDGELREGYRS</sequence>